<accession>A0ABR1QPT6</accession>
<feature type="region of interest" description="Disordered" evidence="1">
    <location>
        <begin position="100"/>
        <end position="120"/>
    </location>
</feature>
<organism evidence="2 3">
    <name type="scientific">Apiospora aurea</name>
    <dbReference type="NCBI Taxonomy" id="335848"/>
    <lineage>
        <taxon>Eukaryota</taxon>
        <taxon>Fungi</taxon>
        <taxon>Dikarya</taxon>
        <taxon>Ascomycota</taxon>
        <taxon>Pezizomycotina</taxon>
        <taxon>Sordariomycetes</taxon>
        <taxon>Xylariomycetidae</taxon>
        <taxon>Amphisphaeriales</taxon>
        <taxon>Apiosporaceae</taxon>
        <taxon>Apiospora</taxon>
    </lineage>
</organism>
<keyword evidence="3" id="KW-1185">Reference proteome</keyword>
<evidence type="ECO:0000313" key="3">
    <source>
        <dbReference type="Proteomes" id="UP001391051"/>
    </source>
</evidence>
<dbReference type="GeneID" id="92072063"/>
<gene>
    <name evidence="2" type="ORF">PG986_002779</name>
</gene>
<sequence length="322" mass="35145">MQRALCRAATTTASKSSSSSSTTSSLLTTTRPFSSTATNPAAQRIPPESPLYINIPTPPLSQAVEDQRRSPLSYKGHLPVPRPIFKQRKGELPKTSAEWLQKSAPPPTSAKALAPTASEGEAWKRRMAAGRRRNMEEGLAALWTRTQRTAAGRKERARRHDLEHRAAMNAPPHESDRLTAPTVPASVLATQVPQDPNRFDHALEAAARTKAIAEAKAQARRDALQQLYMAARDFIVTEADLEKAVEEQFRPDYFADKTSVGMPSASVWDIDGVPLSVAQMMGEAMGTSNRVVRSDNANRTLQRHRKIAEELTGGAMSDAGTD</sequence>
<proteinExistence type="predicted"/>
<evidence type="ECO:0000256" key="1">
    <source>
        <dbReference type="SAM" id="MobiDB-lite"/>
    </source>
</evidence>
<dbReference type="CDD" id="cd23703">
    <property type="entry name" value="mS26_PET12"/>
    <property type="match status" value="1"/>
</dbReference>
<dbReference type="Proteomes" id="UP001391051">
    <property type="component" value="Unassembled WGS sequence"/>
</dbReference>
<dbReference type="InterPro" id="IPR058940">
    <property type="entry name" value="mS26_fungi"/>
</dbReference>
<reference evidence="2 3" key="1">
    <citation type="submission" date="2023-01" db="EMBL/GenBank/DDBJ databases">
        <title>Analysis of 21 Apiospora genomes using comparative genomics revels a genus with tremendous synthesis potential of carbohydrate active enzymes and secondary metabolites.</title>
        <authorList>
            <person name="Sorensen T."/>
        </authorList>
    </citation>
    <scope>NUCLEOTIDE SEQUENCE [LARGE SCALE GENOMIC DNA]</scope>
    <source>
        <strain evidence="2 3">CBS 24483</strain>
    </source>
</reference>
<comment type="caution">
    <text evidence="2">The sequence shown here is derived from an EMBL/GenBank/DDBJ whole genome shotgun (WGS) entry which is preliminary data.</text>
</comment>
<evidence type="ECO:0000313" key="2">
    <source>
        <dbReference type="EMBL" id="KAK7961954.1"/>
    </source>
</evidence>
<feature type="region of interest" description="Disordered" evidence="1">
    <location>
        <begin position="1"/>
        <end position="51"/>
    </location>
</feature>
<feature type="region of interest" description="Disordered" evidence="1">
    <location>
        <begin position="149"/>
        <end position="179"/>
    </location>
</feature>
<dbReference type="Pfam" id="PF26163">
    <property type="entry name" value="mS26"/>
    <property type="match status" value="1"/>
</dbReference>
<feature type="compositionally biased region" description="Basic and acidic residues" evidence="1">
    <location>
        <begin position="152"/>
        <end position="166"/>
    </location>
</feature>
<dbReference type="EMBL" id="JAQQWE010000002">
    <property type="protein sequence ID" value="KAK7961954.1"/>
    <property type="molecule type" value="Genomic_DNA"/>
</dbReference>
<name>A0ABR1QPT6_9PEZI</name>
<feature type="compositionally biased region" description="Low complexity" evidence="1">
    <location>
        <begin position="10"/>
        <end position="36"/>
    </location>
</feature>
<protein>
    <submittedName>
        <fullName evidence="2">Uncharacterized protein</fullName>
    </submittedName>
</protein>
<dbReference type="RefSeq" id="XP_066704065.1">
    <property type="nucleotide sequence ID" value="XM_066839001.1"/>
</dbReference>